<protein>
    <recommendedName>
        <fullName evidence="3">non-reducing end alpha-L-arabinofuranosidase</fullName>
        <ecNumber evidence="3">3.2.1.55</ecNumber>
    </recommendedName>
</protein>
<reference evidence="7" key="2">
    <citation type="journal article" date="2021" name="PeerJ">
        <title>Extensive microbial diversity within the chicken gut microbiome revealed by metagenomics and culture.</title>
        <authorList>
            <person name="Gilroy R."/>
            <person name="Ravi A."/>
            <person name="Getino M."/>
            <person name="Pursley I."/>
            <person name="Horton D.L."/>
            <person name="Alikhan N.F."/>
            <person name="Baker D."/>
            <person name="Gharbi K."/>
            <person name="Hall N."/>
            <person name="Watson M."/>
            <person name="Adriaenssens E.M."/>
            <person name="Foster-Nyarko E."/>
            <person name="Jarju S."/>
            <person name="Secka A."/>
            <person name="Antonio M."/>
            <person name="Oren A."/>
            <person name="Chaudhuri R.R."/>
            <person name="La Ragione R."/>
            <person name="Hildebrand F."/>
            <person name="Pallen M.J."/>
        </authorList>
    </citation>
    <scope>NUCLEOTIDE SEQUENCE</scope>
    <source>
        <strain evidence="7">CHK181-108</strain>
    </source>
</reference>
<dbReference type="SMART" id="SM00813">
    <property type="entry name" value="Alpha-L-AF_C"/>
    <property type="match status" value="1"/>
</dbReference>
<keyword evidence="4" id="KW-0732">Signal</keyword>
<dbReference type="EMBL" id="DVLU01000065">
    <property type="protein sequence ID" value="HIT85580.1"/>
    <property type="molecule type" value="Genomic_DNA"/>
</dbReference>
<dbReference type="InterPro" id="IPR051563">
    <property type="entry name" value="Glycosyl_Hydrolase_51"/>
</dbReference>
<evidence type="ECO:0000256" key="3">
    <source>
        <dbReference type="ARBA" id="ARBA00012670"/>
    </source>
</evidence>
<comment type="similarity">
    <text evidence="2">Belongs to the glycosyl hydrolase 51 family.</text>
</comment>
<dbReference type="AlphaFoldDB" id="A0A9D1H392"/>
<evidence type="ECO:0000256" key="1">
    <source>
        <dbReference type="ARBA" id="ARBA00001462"/>
    </source>
</evidence>
<dbReference type="Gene3D" id="3.20.20.80">
    <property type="entry name" value="Glycosidases"/>
    <property type="match status" value="1"/>
</dbReference>
<dbReference type="InterPro" id="IPR008979">
    <property type="entry name" value="Galactose-bd-like_sf"/>
</dbReference>
<feature type="domain" description="Alpha-L-arabinofuranosidase C-terminal" evidence="6">
    <location>
        <begin position="436"/>
        <end position="769"/>
    </location>
</feature>
<dbReference type="Proteomes" id="UP000824165">
    <property type="component" value="Unassembled WGS sequence"/>
</dbReference>
<comment type="caution">
    <text evidence="7">The sequence shown here is derived from an EMBL/GenBank/DDBJ whole genome shotgun (WGS) entry which is preliminary data.</text>
</comment>
<dbReference type="GO" id="GO:0046373">
    <property type="term" value="P:L-arabinose metabolic process"/>
    <property type="evidence" value="ECO:0007669"/>
    <property type="project" value="InterPro"/>
</dbReference>
<dbReference type="InterPro" id="IPR055235">
    <property type="entry name" value="ASD1_cat"/>
</dbReference>
<proteinExistence type="inferred from homology"/>
<dbReference type="Pfam" id="PF06964">
    <property type="entry name" value="Alpha-L-AF_C"/>
    <property type="match status" value="1"/>
</dbReference>
<dbReference type="SUPFAM" id="SSF49785">
    <property type="entry name" value="Galactose-binding domain-like"/>
    <property type="match status" value="1"/>
</dbReference>
<dbReference type="Gene3D" id="2.60.40.1180">
    <property type="entry name" value="Golgi alpha-mannosidase II"/>
    <property type="match status" value="1"/>
</dbReference>
<organism evidence="7 8">
    <name type="scientific">Candidatus Ornithomonoglobus intestinigallinarum</name>
    <dbReference type="NCBI Taxonomy" id="2840894"/>
    <lineage>
        <taxon>Bacteria</taxon>
        <taxon>Bacillati</taxon>
        <taxon>Bacillota</taxon>
        <taxon>Clostridia</taxon>
        <taxon>Candidatus Ornithomonoglobus</taxon>
    </lineage>
</organism>
<evidence type="ECO:0000256" key="5">
    <source>
        <dbReference type="ARBA" id="ARBA00022801"/>
    </source>
</evidence>
<reference evidence="7" key="1">
    <citation type="submission" date="2020-10" db="EMBL/GenBank/DDBJ databases">
        <authorList>
            <person name="Gilroy R."/>
        </authorList>
    </citation>
    <scope>NUCLEOTIDE SEQUENCE</scope>
    <source>
        <strain evidence="7">CHK181-108</strain>
    </source>
</reference>
<gene>
    <name evidence="7" type="ORF">IAA60_06705</name>
</gene>
<dbReference type="InterPro" id="IPR013780">
    <property type="entry name" value="Glyco_hydro_b"/>
</dbReference>
<dbReference type="Pfam" id="PF22848">
    <property type="entry name" value="ASD1_dom"/>
    <property type="match status" value="1"/>
</dbReference>
<dbReference type="SUPFAM" id="SSF51011">
    <property type="entry name" value="Glycosyl hydrolase domain"/>
    <property type="match status" value="1"/>
</dbReference>
<comment type="catalytic activity">
    <reaction evidence="1">
        <text>Hydrolysis of terminal non-reducing alpha-L-arabinofuranoside residues in alpha-L-arabinosides.</text>
        <dbReference type="EC" id="3.2.1.55"/>
    </reaction>
</comment>
<evidence type="ECO:0000313" key="8">
    <source>
        <dbReference type="Proteomes" id="UP000824165"/>
    </source>
</evidence>
<accession>A0A9D1H392</accession>
<name>A0A9D1H392_9FIRM</name>
<dbReference type="PANTHER" id="PTHR31776:SF26">
    <property type="entry name" value="SECRETED ARABINOSIDASE"/>
    <property type="match status" value="1"/>
</dbReference>
<keyword evidence="5" id="KW-0378">Hydrolase</keyword>
<dbReference type="PANTHER" id="PTHR31776">
    <property type="entry name" value="ALPHA-L-ARABINOFURANOSIDASE 1"/>
    <property type="match status" value="1"/>
</dbReference>
<sequence>MKITVNANKETAKLGDLYGIFFEDINHAADGGLYGELLQNRSFEFCRIDNPSYDSLTAWQTVMPDGASGSVSVQTGHSHNPKNPHFLVIDAIDASSGIGVRNEGYNGGIPLAKDAAYDFSCRICCDGRPAVLEIALEDKNGNAYQSEEICFSHKEWRLYTIKFKSPAADNTARLSLKLKKPGRVYIDSCSLFPADTFCGRKNGMRKDIAQFIADLKPKFMRFPGGCLIHQGSLNKDDRDSMYRWKDTIGDIWERPSRRNYWGYNQTFGLGYYEYFLFCEDIGAKPLPVLPAGYDPHRKCAAPIDALGEWIDDALDLIEFANGGTDTKWGKLRAELGHPEPFGLEYIGIGNEEVGAAFFERYAYFHKAVKEKYPDIKIINSAGPAVSGTAYRMGWESAAENGSDLIDEHYYQSPEWFIANHHHYDNYKGGKTKVFLGEYASKSNTWYSALAEASYMIGLERNAESVALACYAPLLCNADYVNWAPDMIWYDNHRVYGSANYYVQQLFTVNQGDALLETKIETELKNEAVKSKLGNKIYFMPNLRDGSAVFRCTDIKITTENGVLTHPDFMLLSAEKQPVYIGDASGSFTINFKAERISGRLGMAVWFDCANEDNKRKIEYGGWENQCCSAEEDIDGRNTSFDQADFYVETGVLYDVEIRVRRGRIVNIINGVTVNDVSCPEAVIEPIYCSASKEYGSGDVLIKAVNLRNNGYAAEFKLDGLNIKSAEVFHMDGFAPDDTNTFDEPCRVSPKKDDAAVENNIIKYTVPPMSVNVFRIKTK</sequence>
<evidence type="ECO:0000256" key="2">
    <source>
        <dbReference type="ARBA" id="ARBA00007186"/>
    </source>
</evidence>
<dbReference type="InterPro" id="IPR010720">
    <property type="entry name" value="Alpha-L-AF_C"/>
</dbReference>
<evidence type="ECO:0000256" key="4">
    <source>
        <dbReference type="ARBA" id="ARBA00022729"/>
    </source>
</evidence>
<dbReference type="SUPFAM" id="SSF51445">
    <property type="entry name" value="(Trans)glycosidases"/>
    <property type="match status" value="1"/>
</dbReference>
<dbReference type="Gene3D" id="2.60.120.260">
    <property type="entry name" value="Galactose-binding domain-like"/>
    <property type="match status" value="1"/>
</dbReference>
<evidence type="ECO:0000259" key="6">
    <source>
        <dbReference type="SMART" id="SM00813"/>
    </source>
</evidence>
<dbReference type="InterPro" id="IPR017853">
    <property type="entry name" value="GH"/>
</dbReference>
<dbReference type="EC" id="3.2.1.55" evidence="3"/>
<dbReference type="GO" id="GO:0046556">
    <property type="term" value="F:alpha-L-arabinofuranosidase activity"/>
    <property type="evidence" value="ECO:0007669"/>
    <property type="project" value="UniProtKB-EC"/>
</dbReference>
<evidence type="ECO:0000313" key="7">
    <source>
        <dbReference type="EMBL" id="HIT85580.1"/>
    </source>
</evidence>